<organism evidence="1 2">
    <name type="scientific">Mucilaginibacter pineti</name>
    <dbReference type="NCBI Taxonomy" id="1391627"/>
    <lineage>
        <taxon>Bacteria</taxon>
        <taxon>Pseudomonadati</taxon>
        <taxon>Bacteroidota</taxon>
        <taxon>Sphingobacteriia</taxon>
        <taxon>Sphingobacteriales</taxon>
        <taxon>Sphingobacteriaceae</taxon>
        <taxon>Mucilaginibacter</taxon>
    </lineage>
</organism>
<dbReference type="Proteomes" id="UP000199072">
    <property type="component" value="Unassembled WGS sequence"/>
</dbReference>
<evidence type="ECO:0008006" key="3">
    <source>
        <dbReference type="Google" id="ProtNLM"/>
    </source>
</evidence>
<name>A0A1G7J114_9SPHI</name>
<dbReference type="EMBL" id="FNAI01000014">
    <property type="protein sequence ID" value="SDF18672.1"/>
    <property type="molecule type" value="Genomic_DNA"/>
</dbReference>
<sequence length="235" mass="27133">MEITARINGLDWDTIKTDMDSKGYALVKNVLTAGECDQLTAQYDNDDLYRKTVVMERHNYGRGEYKYLKYPLPLLVQQLRESVYPQLAPIANNWMELLNKETRFAATLTELLQHCHEHEQLKPTPLILQYAKGGYNSMHQDLYGEVFFPIQLVFILDEPGTDYEGGEFILMEQKPREQSRAIVLKPGKGDMVLFTTSFRPAKGRKGHHRVNMKHGISEITEGRRRSMGIIFHDAK</sequence>
<protein>
    <recommendedName>
        <fullName evidence="3">Fe2OG dioxygenase domain-containing protein</fullName>
    </recommendedName>
</protein>
<proteinExistence type="predicted"/>
<dbReference type="Gene3D" id="2.60.120.620">
    <property type="entry name" value="q2cbj1_9rhob like domain"/>
    <property type="match status" value="1"/>
</dbReference>
<evidence type="ECO:0000313" key="1">
    <source>
        <dbReference type="EMBL" id="SDF18672.1"/>
    </source>
</evidence>
<keyword evidence="2" id="KW-1185">Reference proteome</keyword>
<dbReference type="OrthoDB" id="9781972at2"/>
<dbReference type="InterPro" id="IPR018655">
    <property type="entry name" value="DUF2086"/>
</dbReference>
<gene>
    <name evidence="1" type="ORF">SAMN05216464_11419</name>
</gene>
<dbReference type="RefSeq" id="WP_091153496.1">
    <property type="nucleotide sequence ID" value="NZ_FNAI01000014.1"/>
</dbReference>
<dbReference type="AlphaFoldDB" id="A0A1G7J114"/>
<dbReference type="STRING" id="1391627.SAMN05216464_11419"/>
<reference evidence="1 2" key="1">
    <citation type="submission" date="2016-10" db="EMBL/GenBank/DDBJ databases">
        <authorList>
            <person name="de Groot N.N."/>
        </authorList>
    </citation>
    <scope>NUCLEOTIDE SEQUENCE [LARGE SCALE GENOMIC DNA]</scope>
    <source>
        <strain evidence="1 2">47C3B</strain>
    </source>
</reference>
<evidence type="ECO:0000313" key="2">
    <source>
        <dbReference type="Proteomes" id="UP000199072"/>
    </source>
</evidence>
<accession>A0A1G7J114</accession>
<dbReference type="Pfam" id="PF09859">
    <property type="entry name" value="Oxygenase-NA"/>
    <property type="match status" value="1"/>
</dbReference>